<evidence type="ECO:0000259" key="2">
    <source>
        <dbReference type="PROSITE" id="PS50164"/>
    </source>
</evidence>
<protein>
    <recommendedName>
        <fullName evidence="2">GIY-YIG domain-containing protein</fullName>
    </recommendedName>
</protein>
<reference evidence="3 4" key="1">
    <citation type="journal article" date="2016" name="Nat. Commun.">
        <title>Thousands of microbial genomes shed light on interconnected biogeochemical processes in an aquifer system.</title>
        <authorList>
            <person name="Anantharaman K."/>
            <person name="Brown C.T."/>
            <person name="Hug L.A."/>
            <person name="Sharon I."/>
            <person name="Castelle C.J."/>
            <person name="Probst A.J."/>
            <person name="Thomas B.C."/>
            <person name="Singh A."/>
            <person name="Wilkins M.J."/>
            <person name="Karaoz U."/>
            <person name="Brodie E.L."/>
            <person name="Williams K.H."/>
            <person name="Hubbard S.S."/>
            <person name="Banfield J.F."/>
        </authorList>
    </citation>
    <scope>NUCLEOTIDE SEQUENCE [LARGE SCALE GENOMIC DNA]</scope>
</reference>
<feature type="domain" description="GIY-YIG" evidence="2">
    <location>
        <begin position="1"/>
        <end position="81"/>
    </location>
</feature>
<dbReference type="SUPFAM" id="SSF82771">
    <property type="entry name" value="GIY-YIG endonuclease"/>
    <property type="match status" value="1"/>
</dbReference>
<dbReference type="PANTHER" id="PTHR34477:SF1">
    <property type="entry name" value="UPF0213 PROTEIN YHBQ"/>
    <property type="match status" value="1"/>
</dbReference>
<organism evidence="3 4">
    <name type="scientific">Candidatus Doudnabacteria bacterium RIFCSPLOWO2_01_FULL_44_21</name>
    <dbReference type="NCBI Taxonomy" id="1817841"/>
    <lineage>
        <taxon>Bacteria</taxon>
        <taxon>Candidatus Doudnaibacteriota</taxon>
    </lineage>
</organism>
<dbReference type="SMART" id="SM00465">
    <property type="entry name" value="GIYc"/>
    <property type="match status" value="1"/>
</dbReference>
<comment type="caution">
    <text evidence="3">The sequence shown here is derived from an EMBL/GenBank/DDBJ whole genome shotgun (WGS) entry which is preliminary data.</text>
</comment>
<dbReference type="Gene3D" id="3.40.1440.10">
    <property type="entry name" value="GIY-YIG endonuclease"/>
    <property type="match status" value="1"/>
</dbReference>
<evidence type="ECO:0000313" key="4">
    <source>
        <dbReference type="Proteomes" id="UP000177281"/>
    </source>
</evidence>
<dbReference type="AlphaFoldDB" id="A0A1F5PXE1"/>
<name>A0A1F5PXE1_9BACT</name>
<dbReference type="PANTHER" id="PTHR34477">
    <property type="entry name" value="UPF0213 PROTEIN YHBQ"/>
    <property type="match status" value="1"/>
</dbReference>
<evidence type="ECO:0000256" key="1">
    <source>
        <dbReference type="ARBA" id="ARBA00007435"/>
    </source>
</evidence>
<dbReference type="InterPro" id="IPR000305">
    <property type="entry name" value="GIY-YIG_endonuc"/>
</dbReference>
<dbReference type="EMBL" id="MFFB01000016">
    <property type="protein sequence ID" value="OGE94517.1"/>
    <property type="molecule type" value="Genomic_DNA"/>
</dbReference>
<dbReference type="Proteomes" id="UP000177281">
    <property type="component" value="Unassembled WGS sequence"/>
</dbReference>
<comment type="similarity">
    <text evidence="1">Belongs to the UPF0213 family.</text>
</comment>
<dbReference type="InterPro" id="IPR035901">
    <property type="entry name" value="GIY-YIG_endonuc_sf"/>
</dbReference>
<gene>
    <name evidence="3" type="ORF">A3B10_02600</name>
</gene>
<dbReference type="Pfam" id="PF01541">
    <property type="entry name" value="GIY-YIG"/>
    <property type="match status" value="1"/>
</dbReference>
<proteinExistence type="inferred from homology"/>
<dbReference type="PROSITE" id="PS50164">
    <property type="entry name" value="GIY_YIG"/>
    <property type="match status" value="1"/>
</dbReference>
<accession>A0A1F5PXE1</accession>
<dbReference type="InterPro" id="IPR050190">
    <property type="entry name" value="UPF0213_domain"/>
</dbReference>
<sequence length="92" mass="10923">MYYVYFLVSENSKWIYVGYTVDLERRLIEHNSGTSDKSEYTKHRGPWKLVYYEAYLNEDDAKEREKHLKHHANGIGILKKRISRSLKGVGDK</sequence>
<dbReference type="CDD" id="cd10449">
    <property type="entry name" value="GIY-YIG_SLX1_like"/>
    <property type="match status" value="1"/>
</dbReference>
<evidence type="ECO:0000313" key="3">
    <source>
        <dbReference type="EMBL" id="OGE94517.1"/>
    </source>
</evidence>